<proteinExistence type="predicted"/>
<accession>A0ABV7WR03</accession>
<dbReference type="Gene3D" id="3.30.160.150">
    <property type="entry name" value="Lipoprotein like domain"/>
    <property type="match status" value="1"/>
</dbReference>
<dbReference type="PROSITE" id="PS51257">
    <property type="entry name" value="PROKAR_LIPOPROTEIN"/>
    <property type="match status" value="1"/>
</dbReference>
<reference evidence="2" key="1">
    <citation type="journal article" date="2019" name="Int. J. Syst. Evol. Microbiol.">
        <title>The Global Catalogue of Microorganisms (GCM) 10K type strain sequencing project: providing services to taxonomists for standard genome sequencing and annotation.</title>
        <authorList>
            <consortium name="The Broad Institute Genomics Platform"/>
            <consortium name="The Broad Institute Genome Sequencing Center for Infectious Disease"/>
            <person name="Wu L."/>
            <person name="Ma J."/>
        </authorList>
    </citation>
    <scope>NUCLEOTIDE SEQUENCE [LARGE SCALE GENOMIC DNA]</scope>
    <source>
        <strain evidence="2">CECT 8288</strain>
    </source>
</reference>
<evidence type="ECO:0000313" key="1">
    <source>
        <dbReference type="EMBL" id="MFC3700744.1"/>
    </source>
</evidence>
<organism evidence="1 2">
    <name type="scientific">Reinekea marina</name>
    <dbReference type="NCBI Taxonomy" id="1310421"/>
    <lineage>
        <taxon>Bacteria</taxon>
        <taxon>Pseudomonadati</taxon>
        <taxon>Pseudomonadota</taxon>
        <taxon>Gammaproteobacteria</taxon>
        <taxon>Oceanospirillales</taxon>
        <taxon>Saccharospirillaceae</taxon>
        <taxon>Reinekea</taxon>
    </lineage>
</organism>
<gene>
    <name evidence="1" type="ORF">ACFOND_03750</name>
</gene>
<evidence type="ECO:0000313" key="2">
    <source>
        <dbReference type="Proteomes" id="UP001595710"/>
    </source>
</evidence>
<protein>
    <recommendedName>
        <fullName evidence="3">LPS-assembly lipoprotein LptE</fullName>
    </recommendedName>
</protein>
<sequence length="164" mass="18042">MQTKFLKSSLVISGLIVMLSACGYQLRQQAVLDVGLKAIVWQAEIDADRFYPVLKRALANYQAELSNKPADVLLTLHALDVADSVLGKVRSLRATAIWSVTNAWGETIVYRHISTAVASESNVESDSALNLLQIQLFENLADSFVVQLSRITPDQLELSPESPK</sequence>
<evidence type="ECO:0008006" key="3">
    <source>
        <dbReference type="Google" id="ProtNLM"/>
    </source>
</evidence>
<dbReference type="Proteomes" id="UP001595710">
    <property type="component" value="Unassembled WGS sequence"/>
</dbReference>
<keyword evidence="2" id="KW-1185">Reference proteome</keyword>
<comment type="caution">
    <text evidence="1">The sequence shown here is derived from an EMBL/GenBank/DDBJ whole genome shotgun (WGS) entry which is preliminary data.</text>
</comment>
<dbReference type="RefSeq" id="WP_290281066.1">
    <property type="nucleotide sequence ID" value="NZ_JAUFQI010000001.1"/>
</dbReference>
<dbReference type="EMBL" id="JBHRYN010000006">
    <property type="protein sequence ID" value="MFC3700744.1"/>
    <property type="molecule type" value="Genomic_DNA"/>
</dbReference>
<name>A0ABV7WR03_9GAMM</name>